<dbReference type="Pfam" id="PF07816">
    <property type="entry name" value="DUF1645"/>
    <property type="match status" value="1"/>
</dbReference>
<dbReference type="EMBL" id="JAAARO010000022">
    <property type="protein sequence ID" value="KAF5726357.1"/>
    <property type="molecule type" value="Genomic_DNA"/>
</dbReference>
<dbReference type="PANTHER" id="PTHR33095:SF132">
    <property type="entry name" value="STRESS RESPONSE NST1-LIKE PROTEIN (DUF1645)"/>
    <property type="match status" value="1"/>
</dbReference>
<feature type="region of interest" description="Disordered" evidence="1">
    <location>
        <begin position="1"/>
        <end position="51"/>
    </location>
</feature>
<sequence>MVLLLSPNPGNGNVSNGDLTETPRFSEDLDSTCSTPYVSAPSSPGREPSNGGGYFFSAPASPMHFVLCSAPSATCPHSNSTYLSLQSDTSSEFEFTSRFSGGGFVAVGSMSSADELFLNGQIRPMKLSSHLQRPQNLAPLLDLDCDEDDISEQYNKRQQPVERGRDLKLRSRSLHRKARSLSPLRTAAFQWREGDCSEELEESESILEFKDFEVKQTETVSCETTPSVSASSSRSSSSGRNSKKWIFLKDLLYRSKSEGRGNGKEKFWSSISFSPSKDKKVSLPSLFLSKTERPRPLSSSTATETTQTPQQKHKRNEQVSSKKSSSTKPTNGVSRRRVPLSPHELHYTTNRAQAEEMKKRTYLPYRHGLFGCLGFSSKGYGALNGLARSLNRVSSK</sequence>
<dbReference type="FunCoup" id="A0A7J7BXL9">
    <property type="interactions" value="1299"/>
</dbReference>
<keyword evidence="3" id="KW-1185">Reference proteome</keyword>
<evidence type="ECO:0000313" key="3">
    <source>
        <dbReference type="Proteomes" id="UP000593562"/>
    </source>
</evidence>
<reference evidence="2 3" key="1">
    <citation type="journal article" date="2020" name="Nat. Commun.">
        <title>Genome of Tripterygium wilfordii and identification of cytochrome P450 involved in triptolide biosynthesis.</title>
        <authorList>
            <person name="Tu L."/>
            <person name="Su P."/>
            <person name="Zhang Z."/>
            <person name="Gao L."/>
            <person name="Wang J."/>
            <person name="Hu T."/>
            <person name="Zhou J."/>
            <person name="Zhang Y."/>
            <person name="Zhao Y."/>
            <person name="Liu Y."/>
            <person name="Song Y."/>
            <person name="Tong Y."/>
            <person name="Lu Y."/>
            <person name="Yang J."/>
            <person name="Xu C."/>
            <person name="Jia M."/>
            <person name="Peters R.J."/>
            <person name="Huang L."/>
            <person name="Gao W."/>
        </authorList>
    </citation>
    <scope>NUCLEOTIDE SEQUENCE [LARGE SCALE GENOMIC DNA]</scope>
    <source>
        <strain evidence="3">cv. XIE 37</strain>
        <tissue evidence="2">Leaf</tissue>
    </source>
</reference>
<name>A0A7J7BXL9_TRIWF</name>
<feature type="compositionally biased region" description="Low complexity" evidence="1">
    <location>
        <begin position="227"/>
        <end position="240"/>
    </location>
</feature>
<evidence type="ECO:0000313" key="2">
    <source>
        <dbReference type="EMBL" id="KAF5726357.1"/>
    </source>
</evidence>
<accession>A0A7J7BXL9</accession>
<dbReference type="PANTHER" id="PTHR33095">
    <property type="entry name" value="OS07G0619500 PROTEIN"/>
    <property type="match status" value="1"/>
</dbReference>
<dbReference type="OrthoDB" id="667051at2759"/>
<dbReference type="AlphaFoldDB" id="A0A7J7BXL9"/>
<feature type="region of interest" description="Disordered" evidence="1">
    <location>
        <begin position="284"/>
        <end position="343"/>
    </location>
</feature>
<dbReference type="InParanoid" id="A0A7J7BXL9"/>
<comment type="caution">
    <text evidence="2">The sequence shown here is derived from an EMBL/GenBank/DDBJ whole genome shotgun (WGS) entry which is preliminary data.</text>
</comment>
<gene>
    <name evidence="2" type="ORF">HS088_TW22G00034</name>
</gene>
<evidence type="ECO:0000256" key="1">
    <source>
        <dbReference type="SAM" id="MobiDB-lite"/>
    </source>
</evidence>
<feature type="compositionally biased region" description="Low complexity" evidence="1">
    <location>
        <begin position="1"/>
        <end position="17"/>
    </location>
</feature>
<dbReference type="InterPro" id="IPR012442">
    <property type="entry name" value="DUF1645_plant"/>
</dbReference>
<feature type="compositionally biased region" description="Polar residues" evidence="1">
    <location>
        <begin position="31"/>
        <end position="42"/>
    </location>
</feature>
<feature type="compositionally biased region" description="Polar residues" evidence="1">
    <location>
        <begin position="297"/>
        <end position="310"/>
    </location>
</feature>
<dbReference type="Proteomes" id="UP000593562">
    <property type="component" value="Unassembled WGS sequence"/>
</dbReference>
<proteinExistence type="predicted"/>
<organism evidence="2 3">
    <name type="scientific">Tripterygium wilfordii</name>
    <name type="common">Thunder God vine</name>
    <dbReference type="NCBI Taxonomy" id="458696"/>
    <lineage>
        <taxon>Eukaryota</taxon>
        <taxon>Viridiplantae</taxon>
        <taxon>Streptophyta</taxon>
        <taxon>Embryophyta</taxon>
        <taxon>Tracheophyta</taxon>
        <taxon>Spermatophyta</taxon>
        <taxon>Magnoliopsida</taxon>
        <taxon>eudicotyledons</taxon>
        <taxon>Gunneridae</taxon>
        <taxon>Pentapetalae</taxon>
        <taxon>rosids</taxon>
        <taxon>fabids</taxon>
        <taxon>Celastrales</taxon>
        <taxon>Celastraceae</taxon>
        <taxon>Tripterygium</taxon>
    </lineage>
</organism>
<protein>
    <submittedName>
        <fullName evidence="2">Uncharacterized protein</fullName>
    </submittedName>
</protein>
<feature type="region of interest" description="Disordered" evidence="1">
    <location>
        <begin position="220"/>
        <end position="240"/>
    </location>
</feature>